<feature type="repeat" description="ANK" evidence="2">
    <location>
        <begin position="1048"/>
        <end position="1080"/>
    </location>
</feature>
<evidence type="ECO:0000256" key="1">
    <source>
        <dbReference type="ARBA" id="ARBA00022737"/>
    </source>
</evidence>
<dbReference type="Proteomes" id="UP000288429">
    <property type="component" value="Unassembled WGS sequence"/>
</dbReference>
<comment type="caution">
    <text evidence="4">The sequence shown here is derived from an EMBL/GenBank/DDBJ whole genome shotgun (WGS) entry which is preliminary data.</text>
</comment>
<name>A0A428TTA6_9HYPO</name>
<evidence type="ECO:0000259" key="3">
    <source>
        <dbReference type="Pfam" id="PF24883"/>
    </source>
</evidence>
<proteinExistence type="predicted"/>
<keyword evidence="1" id="KW-0677">Repeat</keyword>
<dbReference type="SUPFAM" id="SSF48403">
    <property type="entry name" value="Ankyrin repeat"/>
    <property type="match status" value="1"/>
</dbReference>
<dbReference type="InterPro" id="IPR056884">
    <property type="entry name" value="NPHP3-like_N"/>
</dbReference>
<dbReference type="PROSITE" id="PS50297">
    <property type="entry name" value="ANK_REP_REGION"/>
    <property type="match status" value="2"/>
</dbReference>
<dbReference type="AlphaFoldDB" id="A0A428TTA6"/>
<sequence length="1259" mass="140398">MKGISSAVGFAAKLKPEIRLAQAISEFGASLNTQNQRTRFKNLQSQSPPSPDDIIRLTEEINRDGARAHRSWRPYGTRLVAILDRMRQFAPIGDVLVGGSQNLIACGVWAVTSLSFLSYFENVTSMMLRLGQSLSLHQDFVLLFPKCSTLQSYMCEYTIVMVNICAKIIHNCAKSALFQLAASFTSTFDAAFKPLESDLTTWAQLIEKRVTVLLAKADLQTQSSVLERFNRLQITMSRDSAAQRKEKRRHRLFTALCPYQGEFNLIWRRERKRGTSSWMYEQEEYKSWLSSKAEAVLWLKGNLGSGKTVTMASAAAHLILAAPGMEPKGAVTVSYFFCQSDNPKTLSATTLLGSIVGQVLQNLAQEPSLMSFLEQTEITQDSCARLKDFVEILLKCTPSNWRGIFILDGLDEMPQEDADDVFGQLKRLNGHRRSNMDVEWTLSMETADRSDEIRAYIATEISRWNRIRPLPTELERLVEEQLVAGCQGMFLWLSLQIADICPRYTQELRSDAEILNILGNLPKDLPDAFDKALLRMRASTSGNRLFKLVASAEPPMNMDELRVAFNVEPGNARWDDSTLVSSGKALVSASGGSLLDIDEEDFRVRFIHYSALLHLTTPSSDVKTHSFHFDLEEAERELGAVCVTYLNYSIFENRVSTAQKASFGQVPQATAGSVMRSETSRKVFSLLAKHRRHRDARVDLERLSYELQKNKWRVRDDVHLFLDYAKDQWLSSTRHLWINDRYGMLPLFGKLLINPAVSASLPWDSIFEATEWALKNDHATLFQYYLHSDDQDYSQKALSAAAHAVSTQISNIRTRGEGLGWLAPLYIVHPQYQASVLQDFIELDCKPFNPALEKPPCPDLTASAVTTSAESHLVVALTLYSRTPEEEKLVLFLAKYLQDPNLVVYDNLSLLYFATHRGCVPLAFELLSRGANPDGGHRKGGSSPLQNSIKNGLTKLALELIELGADTTANPDDEYPPLFLAINISNLELVISLLEQDTFASKKGYGRGREDVCHYLVTIGCKLEEGFVGQVLDELIRHGANIDSKNSHGETPLILAVKEGSLHLVELLLAHGANPNNGDRCGARPLHFARSASMIQNLFRRGADLDAVTYPGYITPLMAAVLQGHADAVSLLLGEGADPTLRLGASLTTEILLFGVKQDAASGYPANATAFELCLWRLKQELEALSTENNAKQPGNLCHDLALMFAEFLECGIGSYPQYTEDINRLGDVLRELSLPTTATSIENRVSRLFPPVETRSEV</sequence>
<protein>
    <recommendedName>
        <fullName evidence="3">Nephrocystin 3-like N-terminal domain-containing protein</fullName>
    </recommendedName>
</protein>
<dbReference type="Pfam" id="PF12796">
    <property type="entry name" value="Ank_2"/>
    <property type="match status" value="1"/>
</dbReference>
<organism evidence="4 5">
    <name type="scientific">Fusarium ambrosium</name>
    <dbReference type="NCBI Taxonomy" id="131363"/>
    <lineage>
        <taxon>Eukaryota</taxon>
        <taxon>Fungi</taxon>
        <taxon>Dikarya</taxon>
        <taxon>Ascomycota</taxon>
        <taxon>Pezizomycotina</taxon>
        <taxon>Sordariomycetes</taxon>
        <taxon>Hypocreomycetidae</taxon>
        <taxon>Hypocreales</taxon>
        <taxon>Nectriaceae</taxon>
        <taxon>Fusarium</taxon>
        <taxon>Fusarium solani species complex</taxon>
    </lineage>
</organism>
<evidence type="ECO:0000256" key="2">
    <source>
        <dbReference type="PROSITE-ProRule" id="PRU00023"/>
    </source>
</evidence>
<dbReference type="InterPro" id="IPR027417">
    <property type="entry name" value="P-loop_NTPase"/>
</dbReference>
<dbReference type="PANTHER" id="PTHR10039">
    <property type="entry name" value="AMELOGENIN"/>
    <property type="match status" value="1"/>
</dbReference>
<dbReference type="InterPro" id="IPR036770">
    <property type="entry name" value="Ankyrin_rpt-contain_sf"/>
</dbReference>
<reference evidence="4 5" key="1">
    <citation type="submission" date="2017-06" db="EMBL/GenBank/DDBJ databases">
        <title>Cmopartive genomic analysis of Ambrosia Fusariam Clade fungi.</title>
        <authorList>
            <person name="Stajich J.E."/>
            <person name="Carrillo J."/>
            <person name="Kijimoto T."/>
            <person name="Eskalen A."/>
            <person name="O'Donnell K."/>
            <person name="Kasson M."/>
        </authorList>
    </citation>
    <scope>NUCLEOTIDE SEQUENCE [LARGE SCALE GENOMIC DNA]</scope>
    <source>
        <strain evidence="4 5">NRRL 20438</strain>
    </source>
</reference>
<evidence type="ECO:0000313" key="4">
    <source>
        <dbReference type="EMBL" id="RSM05266.1"/>
    </source>
</evidence>
<keyword evidence="2" id="KW-0040">ANK repeat</keyword>
<dbReference type="SUPFAM" id="SSF52540">
    <property type="entry name" value="P-loop containing nucleoside triphosphate hydrolases"/>
    <property type="match status" value="1"/>
</dbReference>
<dbReference type="PANTHER" id="PTHR10039:SF10">
    <property type="entry name" value="NACHT DOMAIN-CONTAINING PROTEIN"/>
    <property type="match status" value="1"/>
</dbReference>
<dbReference type="EMBL" id="NIZV01000140">
    <property type="protein sequence ID" value="RSM05266.1"/>
    <property type="molecule type" value="Genomic_DNA"/>
</dbReference>
<keyword evidence="5" id="KW-1185">Reference proteome</keyword>
<evidence type="ECO:0000313" key="5">
    <source>
        <dbReference type="Proteomes" id="UP000288429"/>
    </source>
</evidence>
<feature type="domain" description="Nephrocystin 3-like N-terminal" evidence="3">
    <location>
        <begin position="274"/>
        <end position="436"/>
    </location>
</feature>
<dbReference type="Gene3D" id="1.25.40.20">
    <property type="entry name" value="Ankyrin repeat-containing domain"/>
    <property type="match status" value="1"/>
</dbReference>
<dbReference type="PROSITE" id="PS50088">
    <property type="entry name" value="ANK_REPEAT"/>
    <property type="match status" value="2"/>
</dbReference>
<feature type="repeat" description="ANK" evidence="2">
    <location>
        <begin position="1115"/>
        <end position="1144"/>
    </location>
</feature>
<gene>
    <name evidence="4" type="ORF">CDV31_009664</name>
</gene>
<dbReference type="InterPro" id="IPR002110">
    <property type="entry name" value="Ankyrin_rpt"/>
</dbReference>
<dbReference type="Pfam" id="PF00023">
    <property type="entry name" value="Ank"/>
    <property type="match status" value="1"/>
</dbReference>
<dbReference type="SMART" id="SM00248">
    <property type="entry name" value="ANK"/>
    <property type="match status" value="6"/>
</dbReference>
<dbReference type="Pfam" id="PF24883">
    <property type="entry name" value="NPHP3_N"/>
    <property type="match status" value="1"/>
</dbReference>
<dbReference type="Gene3D" id="3.40.50.300">
    <property type="entry name" value="P-loop containing nucleotide triphosphate hydrolases"/>
    <property type="match status" value="1"/>
</dbReference>
<accession>A0A428TTA6</accession>